<accession>A0ABN1PLV7</accession>
<feature type="domain" description="Erythromycin biosynthesis protein CIII-like N-terminal" evidence="5">
    <location>
        <begin position="23"/>
        <end position="213"/>
    </location>
</feature>
<dbReference type="Proteomes" id="UP001501578">
    <property type="component" value="Unassembled WGS sequence"/>
</dbReference>
<dbReference type="SUPFAM" id="SSF53756">
    <property type="entry name" value="UDP-Glycosyltransferase/glycogen phosphorylase"/>
    <property type="match status" value="1"/>
</dbReference>
<reference evidence="6 7" key="1">
    <citation type="journal article" date="2019" name="Int. J. Syst. Evol. Microbiol.">
        <title>The Global Catalogue of Microorganisms (GCM) 10K type strain sequencing project: providing services to taxonomists for standard genome sequencing and annotation.</title>
        <authorList>
            <consortium name="The Broad Institute Genomics Platform"/>
            <consortium name="The Broad Institute Genome Sequencing Center for Infectious Disease"/>
            <person name="Wu L."/>
            <person name="Ma J."/>
        </authorList>
    </citation>
    <scope>NUCLEOTIDE SEQUENCE [LARGE SCALE GENOMIC DNA]</scope>
    <source>
        <strain evidence="6 7">JCM 11136</strain>
    </source>
</reference>
<dbReference type="RefSeq" id="WP_343950883.1">
    <property type="nucleotide sequence ID" value="NZ_BAAAHQ010000015.1"/>
</dbReference>
<evidence type="ECO:0000313" key="6">
    <source>
        <dbReference type="EMBL" id="GAA0930166.1"/>
    </source>
</evidence>
<dbReference type="PANTHER" id="PTHR48050">
    <property type="entry name" value="STEROL 3-BETA-GLUCOSYLTRANSFERASE"/>
    <property type="match status" value="1"/>
</dbReference>
<dbReference type="PANTHER" id="PTHR48050:SF13">
    <property type="entry name" value="STEROL 3-BETA-GLUCOSYLTRANSFERASE UGT80A2"/>
    <property type="match status" value="1"/>
</dbReference>
<feature type="domain" description="Erythromycin biosynthesis protein CIII-like C-terminal" evidence="4">
    <location>
        <begin position="228"/>
        <end position="364"/>
    </location>
</feature>
<proteinExistence type="inferred from homology"/>
<evidence type="ECO:0000256" key="3">
    <source>
        <dbReference type="ARBA" id="ARBA00022679"/>
    </source>
</evidence>
<keyword evidence="3" id="KW-0808">Transferase</keyword>
<protein>
    <submittedName>
        <fullName evidence="6">Glycosyltransferase</fullName>
    </submittedName>
</protein>
<evidence type="ECO:0000313" key="7">
    <source>
        <dbReference type="Proteomes" id="UP001501578"/>
    </source>
</evidence>
<keyword evidence="2" id="KW-0328">Glycosyltransferase</keyword>
<dbReference type="InterPro" id="IPR050426">
    <property type="entry name" value="Glycosyltransferase_28"/>
</dbReference>
<sequence>MKALFIPGNSPATIYTHTALATAVRNAGHSVFMAGIQWLLPDIAGVGLSPVQISPLSEKDVIAFMAGMPQDPEGAARAAGRVYAEIAVESRRPLLEMAAHWRPDVVVGGPMFYGAALLAHHLSIPSALLEWDRGDASIYEPGAMEVLRPVLDDLGLDRLPEPDLRIDICPPSLRPAGAPEAAPMRFVPTNPQRPLEPWMYARGERPRVCITGGSRVFSGEALHRLAKGVAGLGVEVVIAAPEAVAAELRAALPEVRAGWIPLDVLAPTCDVIVHHGGGATDMTALACGVPQLIAIQDVSVVEMRRLAEAGAAILLGPGEQESEHLVAACGELLGEPRYRERARELAREIAALPPPAEVVGLLTNLATG</sequence>
<organism evidence="6 7">
    <name type="scientific">Nonomuraea longicatena</name>
    <dbReference type="NCBI Taxonomy" id="83682"/>
    <lineage>
        <taxon>Bacteria</taxon>
        <taxon>Bacillati</taxon>
        <taxon>Actinomycetota</taxon>
        <taxon>Actinomycetes</taxon>
        <taxon>Streptosporangiales</taxon>
        <taxon>Streptosporangiaceae</taxon>
        <taxon>Nonomuraea</taxon>
    </lineage>
</organism>
<comment type="caution">
    <text evidence="6">The sequence shown here is derived from an EMBL/GenBank/DDBJ whole genome shotgun (WGS) entry which is preliminary data.</text>
</comment>
<dbReference type="InterPro" id="IPR002213">
    <property type="entry name" value="UDP_glucos_trans"/>
</dbReference>
<dbReference type="InterPro" id="IPR010610">
    <property type="entry name" value="EryCIII-like_C"/>
</dbReference>
<evidence type="ECO:0000256" key="1">
    <source>
        <dbReference type="ARBA" id="ARBA00006962"/>
    </source>
</evidence>
<dbReference type="Pfam" id="PF06722">
    <property type="entry name" value="EryCIII-like_C"/>
    <property type="match status" value="1"/>
</dbReference>
<comment type="similarity">
    <text evidence="1">Belongs to the glycosyltransferase 28 family.</text>
</comment>
<evidence type="ECO:0000259" key="5">
    <source>
        <dbReference type="Pfam" id="PF21036"/>
    </source>
</evidence>
<evidence type="ECO:0000256" key="2">
    <source>
        <dbReference type="ARBA" id="ARBA00022676"/>
    </source>
</evidence>
<dbReference type="InterPro" id="IPR048284">
    <property type="entry name" value="EryCIII-like_N"/>
</dbReference>
<name>A0ABN1PLV7_9ACTN</name>
<dbReference type="CDD" id="cd03784">
    <property type="entry name" value="GT1_Gtf-like"/>
    <property type="match status" value="1"/>
</dbReference>
<dbReference type="Pfam" id="PF21036">
    <property type="entry name" value="EryCIII-like_N"/>
    <property type="match status" value="1"/>
</dbReference>
<evidence type="ECO:0000259" key="4">
    <source>
        <dbReference type="Pfam" id="PF06722"/>
    </source>
</evidence>
<keyword evidence="7" id="KW-1185">Reference proteome</keyword>
<gene>
    <name evidence="6" type="ORF">GCM10009560_34470</name>
</gene>
<dbReference type="Gene3D" id="3.40.50.2000">
    <property type="entry name" value="Glycogen Phosphorylase B"/>
    <property type="match status" value="2"/>
</dbReference>
<dbReference type="EMBL" id="BAAAHQ010000015">
    <property type="protein sequence ID" value="GAA0930166.1"/>
    <property type="molecule type" value="Genomic_DNA"/>
</dbReference>